<evidence type="ECO:0000313" key="2">
    <source>
        <dbReference type="EMBL" id="KAK7678334.1"/>
    </source>
</evidence>
<feature type="region of interest" description="Disordered" evidence="1">
    <location>
        <begin position="106"/>
        <end position="203"/>
    </location>
</feature>
<keyword evidence="5" id="KW-1185">Reference proteome</keyword>
<feature type="region of interest" description="Disordered" evidence="1">
    <location>
        <begin position="49"/>
        <end position="80"/>
    </location>
</feature>
<sequence length="245" mass="25955">MPPKPRSSAATRVARGRGGRKKYSPTSAVVTDVLAVDEQETATEQVTVVLSAQEAETSNAGSTKHPLSDHSSPDRPLKTSRTIELQSIEPLGLQLTSAFVVDPTAMADSSGDDSNNSDDGSILAPLRAVPSSPLPKRSNPEVPGDIAPPPAVATAFESTLSPSTEAIRPPSSSPARQQALNEPTVTPLPASSPPVSSSTHPTGFLAVYDQDMERRRNEMYRAMSDALRIGEALAECRREITASRF</sequence>
<protein>
    <submittedName>
        <fullName evidence="3">Uncharacterized protein</fullName>
    </submittedName>
</protein>
<evidence type="ECO:0000313" key="4">
    <source>
        <dbReference type="EMBL" id="KAK7687604.1"/>
    </source>
</evidence>
<proteinExistence type="predicted"/>
<comment type="caution">
    <text evidence="3">The sequence shown here is derived from an EMBL/GenBank/DDBJ whole genome shotgun (WGS) entry which is preliminary data.</text>
</comment>
<dbReference type="AlphaFoldDB" id="A0AAW0FGN4"/>
<dbReference type="Proteomes" id="UP001385951">
    <property type="component" value="Unassembled WGS sequence"/>
</dbReference>
<feature type="compositionally biased region" description="Polar residues" evidence="1">
    <location>
        <begin position="49"/>
        <end position="62"/>
    </location>
</feature>
<feature type="compositionally biased region" description="Low complexity" evidence="1">
    <location>
        <begin position="108"/>
        <end position="121"/>
    </location>
</feature>
<evidence type="ECO:0000313" key="3">
    <source>
        <dbReference type="EMBL" id="KAK7679417.1"/>
    </source>
</evidence>
<feature type="compositionally biased region" description="Low complexity" evidence="1">
    <location>
        <begin position="183"/>
        <end position="202"/>
    </location>
</feature>
<feature type="compositionally biased region" description="Basic and acidic residues" evidence="1">
    <location>
        <begin position="66"/>
        <end position="77"/>
    </location>
</feature>
<dbReference type="EMBL" id="JASBNA010000059">
    <property type="protein sequence ID" value="KAK7679417.1"/>
    <property type="molecule type" value="Genomic_DNA"/>
</dbReference>
<feature type="compositionally biased region" description="Basic residues" evidence="1">
    <location>
        <begin position="14"/>
        <end position="23"/>
    </location>
</feature>
<feature type="region of interest" description="Disordered" evidence="1">
    <location>
        <begin position="1"/>
        <end position="26"/>
    </location>
</feature>
<dbReference type="EMBL" id="JASBNA010000073">
    <property type="protein sequence ID" value="KAK7678334.1"/>
    <property type="molecule type" value="Genomic_DNA"/>
</dbReference>
<name>A0AAW0FGN4_9APHY</name>
<feature type="compositionally biased region" description="Low complexity" evidence="1">
    <location>
        <begin position="1"/>
        <end position="13"/>
    </location>
</feature>
<evidence type="ECO:0000313" key="5">
    <source>
        <dbReference type="Proteomes" id="UP001385951"/>
    </source>
</evidence>
<reference evidence="3 5" key="1">
    <citation type="submission" date="2022-09" db="EMBL/GenBank/DDBJ databases">
        <authorList>
            <person name="Palmer J.M."/>
        </authorList>
    </citation>
    <scope>NUCLEOTIDE SEQUENCE [LARGE SCALE GENOMIC DNA]</scope>
    <source>
        <strain evidence="3 5">DSM 7382</strain>
    </source>
</reference>
<organism evidence="3 5">
    <name type="scientific">Cerrena zonata</name>
    <dbReference type="NCBI Taxonomy" id="2478898"/>
    <lineage>
        <taxon>Eukaryota</taxon>
        <taxon>Fungi</taxon>
        <taxon>Dikarya</taxon>
        <taxon>Basidiomycota</taxon>
        <taxon>Agaricomycotina</taxon>
        <taxon>Agaricomycetes</taxon>
        <taxon>Polyporales</taxon>
        <taxon>Cerrenaceae</taxon>
        <taxon>Cerrena</taxon>
    </lineage>
</organism>
<accession>A0AAW0FGN4</accession>
<dbReference type="EMBL" id="JASBNA010000012">
    <property type="protein sequence ID" value="KAK7687604.1"/>
    <property type="molecule type" value="Genomic_DNA"/>
</dbReference>
<gene>
    <name evidence="4" type="ORF">QCA50_008818</name>
    <name evidence="3" type="ORF">QCA50_017471</name>
    <name evidence="2" type="ORF">QCA50_018682</name>
</gene>
<evidence type="ECO:0000256" key="1">
    <source>
        <dbReference type="SAM" id="MobiDB-lite"/>
    </source>
</evidence>